<keyword evidence="2" id="KW-0812">Transmembrane</keyword>
<dbReference type="AlphaFoldDB" id="A0A815AEI7"/>
<feature type="transmembrane region" description="Helical" evidence="2">
    <location>
        <begin position="39"/>
        <end position="58"/>
    </location>
</feature>
<dbReference type="Proteomes" id="UP000663852">
    <property type="component" value="Unassembled WGS sequence"/>
</dbReference>
<dbReference type="OrthoDB" id="10003417at2759"/>
<dbReference type="NCBIfam" id="TIGR01444">
    <property type="entry name" value="fkbM_fam"/>
    <property type="match status" value="1"/>
</dbReference>
<evidence type="ECO:0000256" key="1">
    <source>
        <dbReference type="SAM" id="MobiDB-lite"/>
    </source>
</evidence>
<accession>A0A815AEI7</accession>
<organism evidence="4 5">
    <name type="scientific">Adineta ricciae</name>
    <name type="common">Rotifer</name>
    <dbReference type="NCBI Taxonomy" id="249248"/>
    <lineage>
        <taxon>Eukaryota</taxon>
        <taxon>Metazoa</taxon>
        <taxon>Spiralia</taxon>
        <taxon>Gnathifera</taxon>
        <taxon>Rotifera</taxon>
        <taxon>Eurotatoria</taxon>
        <taxon>Bdelloidea</taxon>
        <taxon>Adinetida</taxon>
        <taxon>Adinetidae</taxon>
        <taxon>Adineta</taxon>
    </lineage>
</organism>
<evidence type="ECO:0000313" key="4">
    <source>
        <dbReference type="EMBL" id="CAF1254809.1"/>
    </source>
</evidence>
<dbReference type="PANTHER" id="PTHR34203">
    <property type="entry name" value="METHYLTRANSFERASE, FKBM FAMILY PROTEIN"/>
    <property type="match status" value="1"/>
</dbReference>
<sequence length="367" mass="41193">MQTTRMKYITMSYINKTNSGYGTLCLHYMVSMVRAAKQNWFILVLACVTSVLVLRHLAAISDLQLSRMLLNGDEPETVVGTDIDGEKTQEGGGMVEDNKPNETVFDMDNREPAFKLVTRTGDKPPIDSDRAYGKILDELHLQETCQQDPSTVVIDVGAGLGTFGLYAAACGCTVYMFEAQPDLVKLIRSSIRQNSFTSPPVNVTQRAVMDLASDTTIDFAPPEGAGGDTESVSVETIRLDDISWPSQSIYVLKIDAAGTELNVLRSAKNLFAQRRIRHLFFEYTPWLGNQESQKNLLSYVRRDLKARFMYNLYRTEEIFYGPLVPMHFPTLHDRVSQSRTEADIYVLLDGRATKSSINSQPFPMNNR</sequence>
<keyword evidence="2" id="KW-0472">Membrane</keyword>
<comment type="caution">
    <text evidence="4">The sequence shown here is derived from an EMBL/GenBank/DDBJ whole genome shotgun (WGS) entry which is preliminary data.</text>
</comment>
<gene>
    <name evidence="4" type="ORF">EDS130_LOCUS28184</name>
</gene>
<dbReference type="InterPro" id="IPR052514">
    <property type="entry name" value="SAM-dependent_MTase"/>
</dbReference>
<dbReference type="Pfam" id="PF05050">
    <property type="entry name" value="Methyltransf_21"/>
    <property type="match status" value="1"/>
</dbReference>
<dbReference type="EMBL" id="CAJNOJ010000182">
    <property type="protein sequence ID" value="CAF1254809.1"/>
    <property type="molecule type" value="Genomic_DNA"/>
</dbReference>
<dbReference type="SUPFAM" id="SSF53335">
    <property type="entry name" value="S-adenosyl-L-methionine-dependent methyltransferases"/>
    <property type="match status" value="1"/>
</dbReference>
<name>A0A815AEI7_ADIRI</name>
<proteinExistence type="predicted"/>
<evidence type="ECO:0000256" key="2">
    <source>
        <dbReference type="SAM" id="Phobius"/>
    </source>
</evidence>
<keyword evidence="2" id="KW-1133">Transmembrane helix</keyword>
<reference evidence="4" key="1">
    <citation type="submission" date="2021-02" db="EMBL/GenBank/DDBJ databases">
        <authorList>
            <person name="Nowell W R."/>
        </authorList>
    </citation>
    <scope>NUCLEOTIDE SEQUENCE</scope>
</reference>
<dbReference type="Gene3D" id="3.40.50.150">
    <property type="entry name" value="Vaccinia Virus protein VP39"/>
    <property type="match status" value="1"/>
</dbReference>
<dbReference type="InterPro" id="IPR029063">
    <property type="entry name" value="SAM-dependent_MTases_sf"/>
</dbReference>
<feature type="region of interest" description="Disordered" evidence="1">
    <location>
        <begin position="76"/>
        <end position="95"/>
    </location>
</feature>
<dbReference type="InterPro" id="IPR006342">
    <property type="entry name" value="FkbM_mtfrase"/>
</dbReference>
<evidence type="ECO:0000313" key="5">
    <source>
        <dbReference type="Proteomes" id="UP000663852"/>
    </source>
</evidence>
<protein>
    <recommendedName>
        <fullName evidence="3">Methyltransferase FkbM domain-containing protein</fullName>
    </recommendedName>
</protein>
<evidence type="ECO:0000259" key="3">
    <source>
        <dbReference type="Pfam" id="PF05050"/>
    </source>
</evidence>
<feature type="domain" description="Methyltransferase FkbM" evidence="3">
    <location>
        <begin position="155"/>
        <end position="300"/>
    </location>
</feature>
<dbReference type="PANTHER" id="PTHR34203:SF13">
    <property type="entry name" value="EXPRESSED PROTEIN"/>
    <property type="match status" value="1"/>
</dbReference>